<organism evidence="1">
    <name type="scientific">marine sediment metagenome</name>
    <dbReference type="NCBI Taxonomy" id="412755"/>
    <lineage>
        <taxon>unclassified sequences</taxon>
        <taxon>metagenomes</taxon>
        <taxon>ecological metagenomes</taxon>
    </lineage>
</organism>
<dbReference type="AlphaFoldDB" id="A0A0F9L4J8"/>
<accession>A0A0F9L4J8</accession>
<reference evidence="1" key="1">
    <citation type="journal article" date="2015" name="Nature">
        <title>Complex archaea that bridge the gap between prokaryotes and eukaryotes.</title>
        <authorList>
            <person name="Spang A."/>
            <person name="Saw J.H."/>
            <person name="Jorgensen S.L."/>
            <person name="Zaremba-Niedzwiedzka K."/>
            <person name="Martijn J."/>
            <person name="Lind A.E."/>
            <person name="van Eijk R."/>
            <person name="Schleper C."/>
            <person name="Guy L."/>
            <person name="Ettema T.J."/>
        </authorList>
    </citation>
    <scope>NUCLEOTIDE SEQUENCE</scope>
</reference>
<comment type="caution">
    <text evidence="1">The sequence shown here is derived from an EMBL/GenBank/DDBJ whole genome shotgun (WGS) entry which is preliminary data.</text>
</comment>
<sequence>MKKKKSEYVRPVTTPLRYHAVTIRLLWEICHSKKG</sequence>
<gene>
    <name evidence="1" type="ORF">LCGC14_1558480</name>
</gene>
<protein>
    <submittedName>
        <fullName evidence="1">Uncharacterized protein</fullName>
    </submittedName>
</protein>
<name>A0A0F9L4J8_9ZZZZ</name>
<evidence type="ECO:0000313" key="1">
    <source>
        <dbReference type="EMBL" id="KKM47452.1"/>
    </source>
</evidence>
<proteinExistence type="predicted"/>
<dbReference type="EMBL" id="LAZR01012011">
    <property type="protein sequence ID" value="KKM47452.1"/>
    <property type="molecule type" value="Genomic_DNA"/>
</dbReference>